<proteinExistence type="predicted"/>
<accession>A0ACB8Y7X3</accession>
<comment type="caution">
    <text evidence="1">The sequence shown here is derived from an EMBL/GenBank/DDBJ whole genome shotgun (WGS) entry which is preliminary data.</text>
</comment>
<name>A0ACB8Y7X3_ARCLA</name>
<dbReference type="EMBL" id="CM042059">
    <property type="protein sequence ID" value="KAI3681432.1"/>
    <property type="molecule type" value="Genomic_DNA"/>
</dbReference>
<gene>
    <name evidence="1" type="ORF">L6452_36227</name>
</gene>
<protein>
    <submittedName>
        <fullName evidence="1">Uncharacterized protein</fullName>
    </submittedName>
</protein>
<reference evidence="2" key="1">
    <citation type="journal article" date="2022" name="Mol. Ecol. Resour.">
        <title>The genomes of chicory, endive, great burdock and yacon provide insights into Asteraceae palaeo-polyploidization history and plant inulin production.</title>
        <authorList>
            <person name="Fan W."/>
            <person name="Wang S."/>
            <person name="Wang H."/>
            <person name="Wang A."/>
            <person name="Jiang F."/>
            <person name="Liu H."/>
            <person name="Zhao H."/>
            <person name="Xu D."/>
            <person name="Zhang Y."/>
        </authorList>
    </citation>
    <scope>NUCLEOTIDE SEQUENCE [LARGE SCALE GENOMIC DNA]</scope>
    <source>
        <strain evidence="2">cv. Niubang</strain>
    </source>
</reference>
<organism evidence="1 2">
    <name type="scientific">Arctium lappa</name>
    <name type="common">Greater burdock</name>
    <name type="synonym">Lappa major</name>
    <dbReference type="NCBI Taxonomy" id="4217"/>
    <lineage>
        <taxon>Eukaryota</taxon>
        <taxon>Viridiplantae</taxon>
        <taxon>Streptophyta</taxon>
        <taxon>Embryophyta</taxon>
        <taxon>Tracheophyta</taxon>
        <taxon>Spermatophyta</taxon>
        <taxon>Magnoliopsida</taxon>
        <taxon>eudicotyledons</taxon>
        <taxon>Gunneridae</taxon>
        <taxon>Pentapetalae</taxon>
        <taxon>asterids</taxon>
        <taxon>campanulids</taxon>
        <taxon>Asterales</taxon>
        <taxon>Asteraceae</taxon>
        <taxon>Carduoideae</taxon>
        <taxon>Cardueae</taxon>
        <taxon>Arctiinae</taxon>
        <taxon>Arctium</taxon>
    </lineage>
</organism>
<sequence>MAKEELAKKEEKKESITIAVYKANLHCPKCAHDIKKPLSRTPGVHKVDVKHEKGEITVEGTIEVKKIHERLEKWSRKKVEILSQEKKAMEKKETKKETIRTTKIKAYMHCHKCEHDLRTKLLKHKGIHNVKTDIKSQTVVIEGTIEAEKIVTYMQKRARKHAEIISEPSSKEKVEKKVETKEKVTVEVVSTKIVEFEEKKKVEAKTKDGEVPYFVHYVYAPQLFSDENPNACLVM</sequence>
<evidence type="ECO:0000313" key="2">
    <source>
        <dbReference type="Proteomes" id="UP001055879"/>
    </source>
</evidence>
<reference evidence="1 2" key="2">
    <citation type="journal article" date="2022" name="Mol. Ecol. Resour.">
        <title>The genomes of chicory, endive, great burdock and yacon provide insights into Asteraceae paleo-polyploidization history and plant inulin production.</title>
        <authorList>
            <person name="Fan W."/>
            <person name="Wang S."/>
            <person name="Wang H."/>
            <person name="Wang A."/>
            <person name="Jiang F."/>
            <person name="Liu H."/>
            <person name="Zhao H."/>
            <person name="Xu D."/>
            <person name="Zhang Y."/>
        </authorList>
    </citation>
    <scope>NUCLEOTIDE SEQUENCE [LARGE SCALE GENOMIC DNA]</scope>
    <source>
        <strain evidence="2">cv. Niubang</strain>
    </source>
</reference>
<evidence type="ECO:0000313" key="1">
    <source>
        <dbReference type="EMBL" id="KAI3681432.1"/>
    </source>
</evidence>
<dbReference type="Proteomes" id="UP001055879">
    <property type="component" value="Linkage Group LG13"/>
</dbReference>
<keyword evidence="2" id="KW-1185">Reference proteome</keyword>